<dbReference type="InterPro" id="IPR057335">
    <property type="entry name" value="Beta-barrel_SelB"/>
</dbReference>
<feature type="domain" description="Tr-type G" evidence="9">
    <location>
        <begin position="4"/>
        <end position="177"/>
    </location>
</feature>
<keyword evidence="3" id="KW-0963">Cytoplasm</keyword>
<proteinExistence type="predicted"/>
<evidence type="ECO:0000256" key="7">
    <source>
        <dbReference type="ARBA" id="ARBA00025526"/>
    </source>
</evidence>
<dbReference type="PANTHER" id="PTHR43721:SF22">
    <property type="entry name" value="ELONGATION FACTOR TU, MITOCHONDRIAL"/>
    <property type="match status" value="1"/>
</dbReference>
<evidence type="ECO:0000256" key="5">
    <source>
        <dbReference type="ARBA" id="ARBA00022917"/>
    </source>
</evidence>
<keyword evidence="11" id="KW-1185">Reference proteome</keyword>
<dbReference type="Gene3D" id="1.10.10.2770">
    <property type="match status" value="1"/>
</dbReference>
<evidence type="ECO:0000256" key="4">
    <source>
        <dbReference type="ARBA" id="ARBA00022741"/>
    </source>
</evidence>
<dbReference type="InterPro" id="IPR036388">
    <property type="entry name" value="WH-like_DNA-bd_sf"/>
</dbReference>
<dbReference type="SUPFAM" id="SSF46785">
    <property type="entry name" value="Winged helix' DNA-binding domain"/>
    <property type="match status" value="2"/>
</dbReference>
<dbReference type="EMBL" id="JBHSHC010000099">
    <property type="protein sequence ID" value="MFC4768355.1"/>
    <property type="molecule type" value="Genomic_DNA"/>
</dbReference>
<dbReference type="PROSITE" id="PS51722">
    <property type="entry name" value="G_TR_2"/>
    <property type="match status" value="1"/>
</dbReference>
<dbReference type="InterPro" id="IPR000795">
    <property type="entry name" value="T_Tr_GTP-bd_dom"/>
</dbReference>
<dbReference type="Gene3D" id="3.40.50.300">
    <property type="entry name" value="P-loop containing nucleotide triphosphate hydrolases"/>
    <property type="match status" value="1"/>
</dbReference>
<dbReference type="PRINTS" id="PR00315">
    <property type="entry name" value="ELONGATNFCT"/>
</dbReference>
<dbReference type="PANTHER" id="PTHR43721">
    <property type="entry name" value="ELONGATION FACTOR TU-RELATED"/>
    <property type="match status" value="1"/>
</dbReference>
<accession>A0ABV9Q2H1</accession>
<evidence type="ECO:0000259" key="9">
    <source>
        <dbReference type="PROSITE" id="PS51722"/>
    </source>
</evidence>
<dbReference type="CDD" id="cd04171">
    <property type="entry name" value="SelB"/>
    <property type="match status" value="1"/>
</dbReference>
<dbReference type="InterPro" id="IPR009001">
    <property type="entry name" value="Transl_elong_EF1A/Init_IF2_C"/>
</dbReference>
<dbReference type="InterPro" id="IPR050055">
    <property type="entry name" value="EF-Tu_GTPase"/>
</dbReference>
<dbReference type="SUPFAM" id="SSF52540">
    <property type="entry name" value="P-loop containing nucleoside triphosphate hydrolases"/>
    <property type="match status" value="1"/>
</dbReference>
<keyword evidence="4" id="KW-0547">Nucleotide-binding</keyword>
<protein>
    <recommendedName>
        <fullName evidence="2">Selenocysteine-specific elongation factor</fullName>
    </recommendedName>
    <alternativeName>
        <fullName evidence="8">SelB translation factor</fullName>
    </alternativeName>
</protein>
<name>A0ABV9Q2H1_9BACL</name>
<comment type="subcellular location">
    <subcellularLocation>
        <location evidence="1">Cytoplasm</location>
    </subcellularLocation>
</comment>
<dbReference type="PROSITE" id="PS00301">
    <property type="entry name" value="G_TR_1"/>
    <property type="match status" value="1"/>
</dbReference>
<evidence type="ECO:0000313" key="10">
    <source>
        <dbReference type="EMBL" id="MFC4768355.1"/>
    </source>
</evidence>
<dbReference type="Pfam" id="PF00009">
    <property type="entry name" value="GTP_EFTU"/>
    <property type="match status" value="1"/>
</dbReference>
<sequence>MKQDQFIIVGTAGHIDHGKTTLVKALTGLDTDTHKEEKERGISIDIGFAPLTLPDGRRIGVIDVPGHERFIKNMLAGAAGIDLILLVIDANEGIMPQTREHLHIVEMLHVQKGIVVLTKIDTVDEEWLSLVTEEVREGLGKTVLADAPIVPVSAYSGQGIEELRTLISDMAKEVKPREINAPFRMPVDRVFSVPGFGTVATGTILAGNVKIGDAVEIQPTGEAVRVRSIQVHGETTDRAQAGQRTALNLVGVERSELSRGYVVAAPKVFKASRLIDARFRLLSDSPKTLTNRMRVRLYVGTSEVLGRVILLDRDEMEPGEDALIQIDLETPVVCEANDHFILRTYSPMYTIGGGVVIDPHPNRLYRRNRQHILEDLEAREKGGPHARVIQILEDEIGLTLSELATRMKATQDQTKIWLDELSQKGEVVQLPTSGGFVTRQSLHDLLDEIEEKIRAHYSRERYHSYAAKAQVLSQLSKKLKPKIYDAILELGARMNRIEVQQDRIKIAGYEVSLSLKEKQMMQEIVKKFRDQAFQPPTLQELTAAYKGQEKMLQGVIGLLKEQNTLVEAEEGILFSSEIINKTPAILAELSGEEGFTVAEFRDRVGTSRKFALALLEYLDRIKWTKRIEDRRVVIVTNF</sequence>
<dbReference type="CDD" id="cd15491">
    <property type="entry name" value="selB_III"/>
    <property type="match status" value="1"/>
</dbReference>
<comment type="function">
    <text evidence="7">Translation factor necessary for the incorporation of selenocysteine into proteins. It probably replaces EF-Tu for the insertion of selenocysteine directed by the UGA codon. SelB binds GTP and GDP.</text>
</comment>
<dbReference type="CDD" id="cd03696">
    <property type="entry name" value="SelB_II"/>
    <property type="match status" value="1"/>
</dbReference>
<dbReference type="Proteomes" id="UP001596002">
    <property type="component" value="Unassembled WGS sequence"/>
</dbReference>
<dbReference type="NCBIfam" id="TIGR00231">
    <property type="entry name" value="small_GTP"/>
    <property type="match status" value="1"/>
</dbReference>
<dbReference type="GO" id="GO:0003746">
    <property type="term" value="F:translation elongation factor activity"/>
    <property type="evidence" value="ECO:0007669"/>
    <property type="project" value="UniProtKB-KW"/>
</dbReference>
<dbReference type="InterPro" id="IPR036390">
    <property type="entry name" value="WH_DNA-bd_sf"/>
</dbReference>
<dbReference type="Pfam" id="PF03144">
    <property type="entry name" value="GTP_EFTU_D2"/>
    <property type="match status" value="1"/>
</dbReference>
<evidence type="ECO:0000256" key="6">
    <source>
        <dbReference type="ARBA" id="ARBA00023134"/>
    </source>
</evidence>
<evidence type="ECO:0000256" key="8">
    <source>
        <dbReference type="ARBA" id="ARBA00031615"/>
    </source>
</evidence>
<dbReference type="SUPFAM" id="SSF50447">
    <property type="entry name" value="Translation proteins"/>
    <property type="match status" value="1"/>
</dbReference>
<keyword evidence="6" id="KW-0342">GTP-binding</keyword>
<organism evidence="10 11">
    <name type="scientific">Effusibacillus consociatus</name>
    <dbReference type="NCBI Taxonomy" id="1117041"/>
    <lineage>
        <taxon>Bacteria</taxon>
        <taxon>Bacillati</taxon>
        <taxon>Bacillota</taxon>
        <taxon>Bacilli</taxon>
        <taxon>Bacillales</taxon>
        <taxon>Alicyclobacillaceae</taxon>
        <taxon>Effusibacillus</taxon>
    </lineage>
</organism>
<dbReference type="Pfam" id="PF09107">
    <property type="entry name" value="WHD_3rd_SelB"/>
    <property type="match status" value="1"/>
</dbReference>
<dbReference type="RefSeq" id="WP_380026307.1">
    <property type="nucleotide sequence ID" value="NZ_JBHSHC010000099.1"/>
</dbReference>
<dbReference type="InterPro" id="IPR004535">
    <property type="entry name" value="Transl_elong_SelB"/>
</dbReference>
<dbReference type="InterPro" id="IPR004161">
    <property type="entry name" value="EFTu-like_2"/>
</dbReference>
<dbReference type="InterPro" id="IPR009000">
    <property type="entry name" value="Transl_B-barrel_sf"/>
</dbReference>
<evidence type="ECO:0000256" key="2">
    <source>
        <dbReference type="ARBA" id="ARBA00015953"/>
    </source>
</evidence>
<comment type="caution">
    <text evidence="10">The sequence shown here is derived from an EMBL/GenBank/DDBJ whole genome shotgun (WGS) entry which is preliminary data.</text>
</comment>
<dbReference type="Gene3D" id="2.40.30.10">
    <property type="entry name" value="Translation factors"/>
    <property type="match status" value="2"/>
</dbReference>
<dbReference type="Pfam" id="PF25461">
    <property type="entry name" value="Beta-barrel_SelB"/>
    <property type="match status" value="1"/>
</dbReference>
<dbReference type="InterPro" id="IPR015191">
    <property type="entry name" value="SelB_WHD4"/>
</dbReference>
<keyword evidence="5" id="KW-0648">Protein biosynthesis</keyword>
<dbReference type="SUPFAM" id="SSF50465">
    <property type="entry name" value="EF-Tu/eEF-1alpha/eIF2-gamma C-terminal domain"/>
    <property type="match status" value="1"/>
</dbReference>
<reference evidence="11" key="1">
    <citation type="journal article" date="2019" name="Int. J. Syst. Evol. Microbiol.">
        <title>The Global Catalogue of Microorganisms (GCM) 10K type strain sequencing project: providing services to taxonomists for standard genome sequencing and annotation.</title>
        <authorList>
            <consortium name="The Broad Institute Genomics Platform"/>
            <consortium name="The Broad Institute Genome Sequencing Center for Infectious Disease"/>
            <person name="Wu L."/>
            <person name="Ma J."/>
        </authorList>
    </citation>
    <scope>NUCLEOTIDE SEQUENCE [LARGE SCALE GENOMIC DNA]</scope>
    <source>
        <strain evidence="11">WYCCWR 12678</strain>
    </source>
</reference>
<gene>
    <name evidence="10" type="primary">selB</name>
    <name evidence="10" type="ORF">ACFO8Q_13455</name>
</gene>
<keyword evidence="10" id="KW-0251">Elongation factor</keyword>
<evidence type="ECO:0000256" key="1">
    <source>
        <dbReference type="ARBA" id="ARBA00004496"/>
    </source>
</evidence>
<dbReference type="InterPro" id="IPR027417">
    <property type="entry name" value="P-loop_NTPase"/>
</dbReference>
<evidence type="ECO:0000313" key="11">
    <source>
        <dbReference type="Proteomes" id="UP001596002"/>
    </source>
</evidence>
<dbReference type="NCBIfam" id="TIGR00475">
    <property type="entry name" value="selB"/>
    <property type="match status" value="1"/>
</dbReference>
<dbReference type="InterPro" id="IPR005225">
    <property type="entry name" value="Small_GTP-bd"/>
</dbReference>
<dbReference type="Gene3D" id="1.10.10.10">
    <property type="entry name" value="Winged helix-like DNA-binding domain superfamily/Winged helix DNA-binding domain"/>
    <property type="match status" value="1"/>
</dbReference>
<evidence type="ECO:0000256" key="3">
    <source>
        <dbReference type="ARBA" id="ARBA00022490"/>
    </source>
</evidence>
<dbReference type="InterPro" id="IPR031157">
    <property type="entry name" value="G_TR_CS"/>
</dbReference>